<evidence type="ECO:0000256" key="2">
    <source>
        <dbReference type="ARBA" id="ARBA00022692"/>
    </source>
</evidence>
<organism evidence="13 14">
    <name type="scientific">Seminavis robusta</name>
    <dbReference type="NCBI Taxonomy" id="568900"/>
    <lineage>
        <taxon>Eukaryota</taxon>
        <taxon>Sar</taxon>
        <taxon>Stramenopiles</taxon>
        <taxon>Ochrophyta</taxon>
        <taxon>Bacillariophyta</taxon>
        <taxon>Bacillariophyceae</taxon>
        <taxon>Bacillariophycidae</taxon>
        <taxon>Naviculales</taxon>
        <taxon>Naviculaceae</taxon>
        <taxon>Seminavis</taxon>
    </lineage>
</organism>
<feature type="domain" description="G-protein coupled receptors family 3 profile" evidence="12">
    <location>
        <begin position="455"/>
        <end position="632"/>
    </location>
</feature>
<feature type="signal peptide" evidence="11">
    <location>
        <begin position="1"/>
        <end position="29"/>
    </location>
</feature>
<comment type="subcellular location">
    <subcellularLocation>
        <location evidence="1">Membrane</location>
        <topology evidence="1">Multi-pass membrane protein</topology>
    </subcellularLocation>
</comment>
<dbReference type="Gene3D" id="3.40.190.10">
    <property type="entry name" value="Periplasmic binding protein-like II"/>
    <property type="match status" value="2"/>
</dbReference>
<gene>
    <name evidence="13" type="ORF">SEMRO_212_G088070.1</name>
</gene>
<dbReference type="AlphaFoldDB" id="A0A9N8DLK2"/>
<feature type="transmembrane region" description="Helical" evidence="10">
    <location>
        <begin position="386"/>
        <end position="411"/>
    </location>
</feature>
<feature type="region of interest" description="Disordered" evidence="9">
    <location>
        <begin position="662"/>
        <end position="787"/>
    </location>
</feature>
<keyword evidence="8" id="KW-0807">Transducer</keyword>
<dbReference type="GO" id="GO:0038039">
    <property type="term" value="C:G protein-coupled receptor heterodimeric complex"/>
    <property type="evidence" value="ECO:0007669"/>
    <property type="project" value="TreeGrafter"/>
</dbReference>
<evidence type="ECO:0000256" key="8">
    <source>
        <dbReference type="ARBA" id="ARBA00023224"/>
    </source>
</evidence>
<keyword evidence="2 10" id="KW-0812">Transmembrane</keyword>
<feature type="region of interest" description="Disordered" evidence="9">
    <location>
        <begin position="863"/>
        <end position="884"/>
    </location>
</feature>
<dbReference type="OrthoDB" id="51718at2759"/>
<feature type="transmembrane region" description="Helical" evidence="10">
    <location>
        <begin position="461"/>
        <end position="482"/>
    </location>
</feature>
<evidence type="ECO:0000256" key="11">
    <source>
        <dbReference type="SAM" id="SignalP"/>
    </source>
</evidence>
<keyword evidence="14" id="KW-1185">Reference proteome</keyword>
<evidence type="ECO:0000256" key="3">
    <source>
        <dbReference type="ARBA" id="ARBA00022989"/>
    </source>
</evidence>
<feature type="transmembrane region" description="Helical" evidence="10">
    <location>
        <begin position="612"/>
        <end position="631"/>
    </location>
</feature>
<keyword evidence="11" id="KW-0732">Signal</keyword>
<feature type="transmembrane region" description="Helical" evidence="10">
    <location>
        <begin position="423"/>
        <end position="441"/>
    </location>
</feature>
<keyword evidence="5 10" id="KW-0472">Membrane</keyword>
<feature type="compositionally biased region" description="Low complexity" evidence="9">
    <location>
        <begin position="30"/>
        <end position="62"/>
    </location>
</feature>
<feature type="compositionally biased region" description="Polar residues" evidence="9">
    <location>
        <begin position="711"/>
        <end position="723"/>
    </location>
</feature>
<feature type="compositionally biased region" description="Low complexity" evidence="9">
    <location>
        <begin position="830"/>
        <end position="841"/>
    </location>
</feature>
<evidence type="ECO:0000313" key="13">
    <source>
        <dbReference type="EMBL" id="CAB9504877.1"/>
    </source>
</evidence>
<dbReference type="GO" id="GO:0004965">
    <property type="term" value="F:G protein-coupled GABA receptor activity"/>
    <property type="evidence" value="ECO:0007669"/>
    <property type="project" value="InterPro"/>
</dbReference>
<protein>
    <submittedName>
        <fullName evidence="13">Acid type B receptor subunit 2</fullName>
    </submittedName>
</protein>
<evidence type="ECO:0000256" key="1">
    <source>
        <dbReference type="ARBA" id="ARBA00004141"/>
    </source>
</evidence>
<keyword evidence="7" id="KW-0325">Glycoprotein</keyword>
<dbReference type="Pfam" id="PF00003">
    <property type="entry name" value="7tm_3"/>
    <property type="match status" value="1"/>
</dbReference>
<evidence type="ECO:0000256" key="7">
    <source>
        <dbReference type="ARBA" id="ARBA00023180"/>
    </source>
</evidence>
<evidence type="ECO:0000313" key="14">
    <source>
        <dbReference type="Proteomes" id="UP001153069"/>
    </source>
</evidence>
<feature type="compositionally biased region" description="Acidic residues" evidence="9">
    <location>
        <begin position="810"/>
        <end position="822"/>
    </location>
</feature>
<dbReference type="Proteomes" id="UP001153069">
    <property type="component" value="Unassembled WGS sequence"/>
</dbReference>
<evidence type="ECO:0000259" key="12">
    <source>
        <dbReference type="PROSITE" id="PS50259"/>
    </source>
</evidence>
<dbReference type="InterPro" id="IPR017978">
    <property type="entry name" value="GPCR_3_C"/>
</dbReference>
<sequence>MAIATLFSASSLRLLYLLLLVSATTSASASTSNNATATSSNSSAAPAAATTTSTTTSTTSTTVESSDQTVEIDGWQFPSRVSLRAGVLHAPPFAILEERLDGSIVYSGFQIDMLESLKVFAKQDGVLLQVDLSPSPPNFNPALDLVANDCNTTKNPNTKEDCEKFDFIIANYYATPARCTRVALSPPWLRSTITTLKYVDKPPGAKDYTTLKEAEDSGAPICAKSGTFFATVVKAKFPKGNFVPCPTLEECIAALKNGDCVLSAEDELMSRYSMAWDPEIEVTREQFNTQYKVWPYSYQIPFEIRLLMEKWVRDANTNATLDELYSKYFQKSLCPVGTAGDDCDKPCDPIHGTSDKRGVCVCESTKWEGEDCTIEVEEELNLIPQYMIIIAYTMLGINVMAILLCALWLFWQRNSVQVRVSQPFFLALVLVGCFISSSTILALSQEDEGDGSVPACMAIPWLYSVGFSITFGTLFAKILRVYAIFKKAADNRVGHGASVSGTSRSNIISASETVGIIGGVLFVDCIILVVWTFVDPLQWERTVISADQFGAPLESEGKCVSENWLAFAAALAGLHLLLLATACCNLQIFIVGVPILIIIGSEPATSFFVRSTIIWMNDLCVVMLLFGNLMFSVHFKGDVGQDEVKRAVEQFTTRRTDRSAVMANSVMAKKSSSGDNGDLTSGNFAADSGHASNKGVTWKEDVSTTERGNDKNSILRGSQNSASKQPKKKKKPDDVLSRDSWASPSNPSTWEGGKRDDDHSSTVSDFEDEGGSSFHQDDGKPTDVLGNNKNSWAAVQISKFSLNYNNSQAADEDEDDEEATNDVDERRGSHSSLSLPPSNLPKVDKASHMSYAASRITKLRGEHAQYLAEKKSGKRSGGKVGTSG</sequence>
<accession>A0A9N8DLK2</accession>
<feature type="transmembrane region" description="Helical" evidence="10">
    <location>
        <begin position="514"/>
        <end position="534"/>
    </location>
</feature>
<feature type="compositionally biased region" description="Polar residues" evidence="9">
    <location>
        <begin position="740"/>
        <end position="749"/>
    </location>
</feature>
<feature type="chain" id="PRO_5040221220" evidence="11">
    <location>
        <begin position="30"/>
        <end position="884"/>
    </location>
</feature>
<dbReference type="PANTHER" id="PTHR10519:SF20">
    <property type="entry name" value="G-PROTEIN COUPLED RECEPTOR 156-RELATED"/>
    <property type="match status" value="1"/>
</dbReference>
<comment type="caution">
    <text evidence="13">The sequence shown here is derived from an EMBL/GenBank/DDBJ whole genome shotgun (WGS) entry which is preliminary data.</text>
</comment>
<reference evidence="13" key="1">
    <citation type="submission" date="2020-06" db="EMBL/GenBank/DDBJ databases">
        <authorList>
            <consortium name="Plant Systems Biology data submission"/>
        </authorList>
    </citation>
    <scope>NUCLEOTIDE SEQUENCE</scope>
    <source>
        <strain evidence="13">D6</strain>
    </source>
</reference>
<feature type="compositionally biased region" description="Basic and acidic residues" evidence="9">
    <location>
        <begin position="697"/>
        <end position="710"/>
    </location>
</feature>
<feature type="region of interest" description="Disordered" evidence="9">
    <location>
        <begin position="805"/>
        <end position="847"/>
    </location>
</feature>
<keyword evidence="3 10" id="KW-1133">Transmembrane helix</keyword>
<dbReference type="EMBL" id="CAICTM010000211">
    <property type="protein sequence ID" value="CAB9504877.1"/>
    <property type="molecule type" value="Genomic_DNA"/>
</dbReference>
<evidence type="ECO:0000256" key="5">
    <source>
        <dbReference type="ARBA" id="ARBA00023136"/>
    </source>
</evidence>
<evidence type="ECO:0000256" key="4">
    <source>
        <dbReference type="ARBA" id="ARBA00023040"/>
    </source>
</evidence>
<keyword evidence="4" id="KW-0297">G-protein coupled receptor</keyword>
<dbReference type="PROSITE" id="PS50259">
    <property type="entry name" value="G_PROTEIN_RECEP_F3_4"/>
    <property type="match status" value="1"/>
</dbReference>
<evidence type="ECO:0000256" key="10">
    <source>
        <dbReference type="SAM" id="Phobius"/>
    </source>
</evidence>
<proteinExistence type="predicted"/>
<feature type="region of interest" description="Disordered" evidence="9">
    <location>
        <begin position="30"/>
        <end position="65"/>
    </location>
</feature>
<feature type="transmembrane region" description="Helical" evidence="10">
    <location>
        <begin position="574"/>
        <end position="600"/>
    </location>
</feature>
<keyword evidence="6 13" id="KW-0675">Receptor</keyword>
<evidence type="ECO:0000256" key="6">
    <source>
        <dbReference type="ARBA" id="ARBA00023170"/>
    </source>
</evidence>
<feature type="compositionally biased region" description="Polar residues" evidence="9">
    <location>
        <begin position="670"/>
        <end position="683"/>
    </location>
</feature>
<dbReference type="SUPFAM" id="SSF53850">
    <property type="entry name" value="Periplasmic binding protein-like II"/>
    <property type="match status" value="1"/>
</dbReference>
<evidence type="ECO:0000256" key="9">
    <source>
        <dbReference type="SAM" id="MobiDB-lite"/>
    </source>
</evidence>
<dbReference type="InterPro" id="IPR002455">
    <property type="entry name" value="GPCR3_GABA-B"/>
</dbReference>
<dbReference type="PANTHER" id="PTHR10519">
    <property type="entry name" value="GABA-B RECEPTOR"/>
    <property type="match status" value="1"/>
</dbReference>
<name>A0A9N8DLK2_9STRA</name>